<accession>A0A1I6FSQ8</accession>
<dbReference type="EMBL" id="FOYO01000001">
    <property type="protein sequence ID" value="SFR32837.1"/>
    <property type="molecule type" value="Genomic_DNA"/>
</dbReference>
<dbReference type="Proteomes" id="UP000199658">
    <property type="component" value="Unassembled WGS sequence"/>
</dbReference>
<dbReference type="InterPro" id="IPR043504">
    <property type="entry name" value="Peptidase_S1_PA_chymotrypsin"/>
</dbReference>
<dbReference type="OrthoDB" id="1855925at2"/>
<gene>
    <name evidence="1" type="ORF">SAMN04488002_0212</name>
</gene>
<evidence type="ECO:0000313" key="1">
    <source>
        <dbReference type="EMBL" id="SFR32837.1"/>
    </source>
</evidence>
<evidence type="ECO:0000313" key="2">
    <source>
        <dbReference type="Proteomes" id="UP000199658"/>
    </source>
</evidence>
<dbReference type="RefSeq" id="WP_139229767.1">
    <property type="nucleotide sequence ID" value="NZ_FOYO01000001.1"/>
</dbReference>
<reference evidence="2" key="1">
    <citation type="submission" date="2016-10" db="EMBL/GenBank/DDBJ databases">
        <authorList>
            <person name="Varghese N."/>
            <person name="Submissions S."/>
        </authorList>
    </citation>
    <scope>NUCLEOTIDE SEQUENCE [LARGE SCALE GENOMIC DNA]</scope>
    <source>
        <strain evidence="2">DSM 26921</strain>
    </source>
</reference>
<keyword evidence="2" id="KW-1185">Reference proteome</keyword>
<dbReference type="STRING" id="670154.SAMN04488002_0212"/>
<dbReference type="InterPro" id="IPR009003">
    <property type="entry name" value="Peptidase_S1_PA"/>
</dbReference>
<protein>
    <submittedName>
        <fullName evidence="1">V8-like Glu-specific endopeptidase</fullName>
    </submittedName>
</protein>
<dbReference type="AlphaFoldDB" id="A0A1I6FSQ8"/>
<dbReference type="SUPFAM" id="SSF50494">
    <property type="entry name" value="Trypsin-like serine proteases"/>
    <property type="match status" value="1"/>
</dbReference>
<proteinExistence type="predicted"/>
<dbReference type="Gene3D" id="2.40.10.10">
    <property type="entry name" value="Trypsin-like serine proteases"/>
    <property type="match status" value="2"/>
</dbReference>
<name>A0A1I6FSQ8_9RHOB</name>
<sequence length="510" mass="55863">MNDIGIHTQEDAFIRHSTRQAPILTTPKPGSFYRIQFGKGGLMTTTGKAYGVSGGAERLRLAQRICNHPVNRDLLVAPKNAYERKYFSGGIISFAKRFTSTVPQRRALRGEKKSFAVVWIPSQSVSGPFDMTFSTHKFAGRRTASGAAKQLVRKLDTGRICKRRFYPNLLIGEDDRIRVSDRMRTRTPYRWVCKIISIFPRQSTGNWPIGHGSGVLLTGNRMATNAHVISSDFGTASALIVIPGFSKADPPDVTRLDDDAAPFGVWLIPRHHGGVANFHLPSEYRGLGDMTADFAAVDFNGAKHIGGKKVKSLDGWTSVSRNLALTAPQAANPAGQDATISSDPTHTRRLLRTVGQERVFAAGYPADRLGEMMQAVDRVRPLDFALNWVSGGRSQSANDYPDFMNRALIGSRLDTMPGNSGGPAWIERTISRRGGAKTVKRKQYILAGLVRSGSEPIKERIEFEKSSSTNIVFAPSPSAIEAPVHTGSQFVALTPFVLERLLTPSMMLPA</sequence>
<organism evidence="1 2">
    <name type="scientific">Litoreibacter janthinus</name>
    <dbReference type="NCBI Taxonomy" id="670154"/>
    <lineage>
        <taxon>Bacteria</taxon>
        <taxon>Pseudomonadati</taxon>
        <taxon>Pseudomonadota</taxon>
        <taxon>Alphaproteobacteria</taxon>
        <taxon>Rhodobacterales</taxon>
        <taxon>Roseobacteraceae</taxon>
        <taxon>Litoreibacter</taxon>
    </lineage>
</organism>